<reference evidence="2 3" key="1">
    <citation type="journal article" date="2008" name="Nature">
        <title>The Phaeodactylum genome reveals the evolutionary history of diatom genomes.</title>
        <authorList>
            <person name="Bowler C."/>
            <person name="Allen A.E."/>
            <person name="Badger J.H."/>
            <person name="Grimwood J."/>
            <person name="Jabbari K."/>
            <person name="Kuo A."/>
            <person name="Maheswari U."/>
            <person name="Martens C."/>
            <person name="Maumus F."/>
            <person name="Otillar R.P."/>
            <person name="Rayko E."/>
            <person name="Salamov A."/>
            <person name="Vandepoele K."/>
            <person name="Beszteri B."/>
            <person name="Gruber A."/>
            <person name="Heijde M."/>
            <person name="Katinka M."/>
            <person name="Mock T."/>
            <person name="Valentin K."/>
            <person name="Verret F."/>
            <person name="Berges J.A."/>
            <person name="Brownlee C."/>
            <person name="Cadoret J.P."/>
            <person name="Chiovitti A."/>
            <person name="Choi C.J."/>
            <person name="Coesel S."/>
            <person name="De Martino A."/>
            <person name="Detter J.C."/>
            <person name="Durkin C."/>
            <person name="Falciatore A."/>
            <person name="Fournet J."/>
            <person name="Haruta M."/>
            <person name="Huysman M.J."/>
            <person name="Jenkins B.D."/>
            <person name="Jiroutova K."/>
            <person name="Jorgensen R.E."/>
            <person name="Joubert Y."/>
            <person name="Kaplan A."/>
            <person name="Kroger N."/>
            <person name="Kroth P.G."/>
            <person name="La Roche J."/>
            <person name="Lindquist E."/>
            <person name="Lommer M."/>
            <person name="Martin-Jezequel V."/>
            <person name="Lopez P.J."/>
            <person name="Lucas S."/>
            <person name="Mangogna M."/>
            <person name="McGinnis K."/>
            <person name="Medlin L.K."/>
            <person name="Montsant A."/>
            <person name="Oudot-Le Secq M.P."/>
            <person name="Napoli C."/>
            <person name="Obornik M."/>
            <person name="Parker M.S."/>
            <person name="Petit J.L."/>
            <person name="Porcel B.M."/>
            <person name="Poulsen N."/>
            <person name="Robison M."/>
            <person name="Rychlewski L."/>
            <person name="Rynearson T.A."/>
            <person name="Schmutz J."/>
            <person name="Shapiro H."/>
            <person name="Siaut M."/>
            <person name="Stanley M."/>
            <person name="Sussman M.R."/>
            <person name="Taylor A.R."/>
            <person name="Vardi A."/>
            <person name="von Dassow P."/>
            <person name="Vyverman W."/>
            <person name="Willis A."/>
            <person name="Wyrwicz L.S."/>
            <person name="Rokhsar D.S."/>
            <person name="Weissenbach J."/>
            <person name="Armbrust E.V."/>
            <person name="Green B.R."/>
            <person name="Van de Peer Y."/>
            <person name="Grigoriev I.V."/>
        </authorList>
    </citation>
    <scope>NUCLEOTIDE SEQUENCE [LARGE SCALE GENOMIC DNA]</scope>
    <source>
        <strain evidence="2 3">CCAP 1055/1</strain>
    </source>
</reference>
<name>B7GC90_PHATC</name>
<evidence type="ECO:0000256" key="1">
    <source>
        <dbReference type="SAM" id="MobiDB-lite"/>
    </source>
</evidence>
<dbReference type="InParanoid" id="B7GC90"/>
<proteinExistence type="predicted"/>
<dbReference type="KEGG" id="pti:PHATRDRAFT_40725"/>
<reference evidence="3" key="2">
    <citation type="submission" date="2008-08" db="EMBL/GenBank/DDBJ databases">
        <authorList>
            <consortium name="Diatom Consortium"/>
            <person name="Grigoriev I."/>
            <person name="Grimwood J."/>
            <person name="Kuo A."/>
            <person name="Otillar R.P."/>
            <person name="Salamov A."/>
            <person name="Detter J.C."/>
            <person name="Lindquist E."/>
            <person name="Shapiro H."/>
            <person name="Lucas S."/>
            <person name="Glavina del Rio T."/>
            <person name="Pitluck S."/>
            <person name="Rokhsar D."/>
            <person name="Bowler C."/>
        </authorList>
    </citation>
    <scope>GENOME REANNOTATION</scope>
    <source>
        <strain evidence="3">CCAP 1055/1</strain>
    </source>
</reference>
<gene>
    <name evidence="2" type="ORF">PHATRDRAFT_40725</name>
</gene>
<evidence type="ECO:0000313" key="3">
    <source>
        <dbReference type="Proteomes" id="UP000000759"/>
    </source>
</evidence>
<dbReference type="GeneID" id="7198604"/>
<accession>B7GC90</accession>
<dbReference type="RefSeq" id="XP_002184680.1">
    <property type="nucleotide sequence ID" value="XM_002184644.1"/>
</dbReference>
<dbReference type="PaxDb" id="2850-Phatr40725"/>
<dbReference type="Proteomes" id="UP000000759">
    <property type="component" value="Chromosome 25"/>
</dbReference>
<sequence length="169" mass="19096">MPGWDDKSDLETASPESVPSNFVESETNAWLEEKEQQQQSNDDADNNKNNEDDDDDIDDEEILDTHGNVPSEQLRQRLEMQWRVASHVQDDNCDVYQPHTCGGEPCQLCRGRGWNDCRFCHGTSVLWSRPSLATPPTSCKICHQGVETCAYCKGSGWIASWTDLQTSSR</sequence>
<organism evidence="2 3">
    <name type="scientific">Phaeodactylum tricornutum (strain CCAP 1055/1)</name>
    <dbReference type="NCBI Taxonomy" id="556484"/>
    <lineage>
        <taxon>Eukaryota</taxon>
        <taxon>Sar</taxon>
        <taxon>Stramenopiles</taxon>
        <taxon>Ochrophyta</taxon>
        <taxon>Bacillariophyta</taxon>
        <taxon>Bacillariophyceae</taxon>
        <taxon>Bacillariophycidae</taxon>
        <taxon>Naviculales</taxon>
        <taxon>Phaeodactylaceae</taxon>
        <taxon>Phaeodactylum</taxon>
    </lineage>
</organism>
<feature type="compositionally biased region" description="Polar residues" evidence="1">
    <location>
        <begin position="14"/>
        <end position="28"/>
    </location>
</feature>
<feature type="region of interest" description="Disordered" evidence="1">
    <location>
        <begin position="1"/>
        <end position="72"/>
    </location>
</feature>
<feature type="compositionally biased region" description="Acidic residues" evidence="1">
    <location>
        <begin position="51"/>
        <end position="62"/>
    </location>
</feature>
<evidence type="ECO:0000313" key="2">
    <source>
        <dbReference type="EMBL" id="EEC43739.1"/>
    </source>
</evidence>
<dbReference type="OrthoDB" id="513013at2759"/>
<protein>
    <submittedName>
        <fullName evidence="2">Uncharacterized protein</fullName>
    </submittedName>
</protein>
<dbReference type="EMBL" id="CM000627">
    <property type="protein sequence ID" value="EEC43739.1"/>
    <property type="molecule type" value="Genomic_DNA"/>
</dbReference>
<dbReference type="AlphaFoldDB" id="B7GC90"/>
<keyword evidence="3" id="KW-1185">Reference proteome</keyword>
<feature type="compositionally biased region" description="Basic and acidic residues" evidence="1">
    <location>
        <begin position="1"/>
        <end position="10"/>
    </location>
</feature>
<dbReference type="HOGENOM" id="CLU_1063412_0_0_1"/>